<protein>
    <recommendedName>
        <fullName evidence="3">Transposase</fullName>
    </recommendedName>
</protein>
<dbReference type="Proteomes" id="UP001142489">
    <property type="component" value="Unassembled WGS sequence"/>
</dbReference>
<dbReference type="Gene3D" id="3.30.420.10">
    <property type="entry name" value="Ribonuclease H-like superfamily/Ribonuclease H"/>
    <property type="match status" value="1"/>
</dbReference>
<name>A0A9Q0XY72_9SAUR</name>
<comment type="caution">
    <text evidence="1">The sequence shown here is derived from an EMBL/GenBank/DDBJ whole genome shotgun (WGS) entry which is preliminary data.</text>
</comment>
<proteinExistence type="predicted"/>
<keyword evidence="2" id="KW-1185">Reference proteome</keyword>
<dbReference type="InterPro" id="IPR052709">
    <property type="entry name" value="Transposase-MT_Hybrid"/>
</dbReference>
<dbReference type="PANTHER" id="PTHR46060:SF1">
    <property type="entry name" value="MARINER MOS1 TRANSPOSASE-LIKE PROTEIN"/>
    <property type="match status" value="1"/>
</dbReference>
<organism evidence="1 2">
    <name type="scientific">Phrynocephalus forsythii</name>
    <dbReference type="NCBI Taxonomy" id="171643"/>
    <lineage>
        <taxon>Eukaryota</taxon>
        <taxon>Metazoa</taxon>
        <taxon>Chordata</taxon>
        <taxon>Craniata</taxon>
        <taxon>Vertebrata</taxon>
        <taxon>Euteleostomi</taxon>
        <taxon>Lepidosauria</taxon>
        <taxon>Squamata</taxon>
        <taxon>Bifurcata</taxon>
        <taxon>Unidentata</taxon>
        <taxon>Episquamata</taxon>
        <taxon>Toxicofera</taxon>
        <taxon>Iguania</taxon>
        <taxon>Acrodonta</taxon>
        <taxon>Agamidae</taxon>
        <taxon>Agaminae</taxon>
        <taxon>Phrynocephalus</taxon>
    </lineage>
</organism>
<gene>
    <name evidence="1" type="ORF">JRQ81_012961</name>
</gene>
<sequence>MVKKVEAVIFDDTKLTMEQVMAEAGLSYGTAWRIIHEELHMNKVSACWVPHLLIPLQKQTRHDFSQQNLTLLERNEDNFFAHLVTMDECWVYLYNPEIKEMSKEWKHPSPCPPKKAKVQKYAGKVMVSVFWDSRGKVCDALKQKRCAIISKGVRLLANKAPVHTAPTSVVTAQHLSYELLQHPPYSPDLAPSDFFLFPKMKKPLHGWRFDDRENVIFEVEQWFSSKAEDFYKEGLKEVKKCWQKCVTLQGDYVEKN</sequence>
<dbReference type="Pfam" id="PF01359">
    <property type="entry name" value="Transposase_1"/>
    <property type="match status" value="1"/>
</dbReference>
<dbReference type="AlphaFoldDB" id="A0A9Q0XY72"/>
<dbReference type="InterPro" id="IPR036397">
    <property type="entry name" value="RNaseH_sf"/>
</dbReference>
<evidence type="ECO:0000313" key="2">
    <source>
        <dbReference type="Proteomes" id="UP001142489"/>
    </source>
</evidence>
<dbReference type="EMBL" id="JAPFRF010000004">
    <property type="protein sequence ID" value="KAJ7335020.1"/>
    <property type="molecule type" value="Genomic_DNA"/>
</dbReference>
<dbReference type="InterPro" id="IPR001888">
    <property type="entry name" value="Transposase_1"/>
</dbReference>
<evidence type="ECO:0008006" key="3">
    <source>
        <dbReference type="Google" id="ProtNLM"/>
    </source>
</evidence>
<reference evidence="1" key="1">
    <citation type="journal article" date="2023" name="DNA Res.">
        <title>Chromosome-level genome assembly of Phrynocephalus forsythii using third-generation DNA sequencing and Hi-C analysis.</title>
        <authorList>
            <person name="Qi Y."/>
            <person name="Zhao W."/>
            <person name="Zhao Y."/>
            <person name="Niu C."/>
            <person name="Cao S."/>
            <person name="Zhang Y."/>
        </authorList>
    </citation>
    <scope>NUCLEOTIDE SEQUENCE</scope>
    <source>
        <tissue evidence="1">Muscle</tissue>
    </source>
</reference>
<dbReference type="GO" id="GO:0003676">
    <property type="term" value="F:nucleic acid binding"/>
    <property type="evidence" value="ECO:0007669"/>
    <property type="project" value="InterPro"/>
</dbReference>
<evidence type="ECO:0000313" key="1">
    <source>
        <dbReference type="EMBL" id="KAJ7335020.1"/>
    </source>
</evidence>
<accession>A0A9Q0XY72</accession>
<dbReference type="PANTHER" id="PTHR46060">
    <property type="entry name" value="MARINER MOS1 TRANSPOSASE-LIKE PROTEIN"/>
    <property type="match status" value="1"/>
</dbReference>
<dbReference type="OrthoDB" id="616263at2759"/>